<dbReference type="Gene3D" id="2.60.40.420">
    <property type="entry name" value="Cupredoxins - blue copper proteins"/>
    <property type="match status" value="3"/>
</dbReference>
<dbReference type="Proteomes" id="UP001596084">
    <property type="component" value="Unassembled WGS sequence"/>
</dbReference>
<dbReference type="PANTHER" id="PTHR48267">
    <property type="entry name" value="CUPREDOXIN SUPERFAMILY PROTEIN"/>
    <property type="match status" value="1"/>
</dbReference>
<dbReference type="SUPFAM" id="SSF49503">
    <property type="entry name" value="Cupredoxins"/>
    <property type="match status" value="3"/>
</dbReference>
<reference evidence="7" key="1">
    <citation type="journal article" date="2019" name="Int. J. Syst. Evol. Microbiol.">
        <title>The Global Catalogue of Microorganisms (GCM) 10K type strain sequencing project: providing services to taxonomists for standard genome sequencing and annotation.</title>
        <authorList>
            <consortium name="The Broad Institute Genomics Platform"/>
            <consortium name="The Broad Institute Genome Sequencing Center for Infectious Disease"/>
            <person name="Wu L."/>
            <person name="Ma J."/>
        </authorList>
    </citation>
    <scope>NUCLEOTIDE SEQUENCE [LARGE SCALE GENOMIC DNA]</scope>
    <source>
        <strain evidence="7">CGMCC 4.7277</strain>
    </source>
</reference>
<dbReference type="InterPro" id="IPR045087">
    <property type="entry name" value="Cu-oxidase_fam"/>
</dbReference>
<dbReference type="InterPro" id="IPR008972">
    <property type="entry name" value="Cupredoxin"/>
</dbReference>
<dbReference type="EMBL" id="JBHSMX010000018">
    <property type="protein sequence ID" value="MFC5521621.1"/>
    <property type="molecule type" value="Genomic_DNA"/>
</dbReference>
<gene>
    <name evidence="6" type="ORF">ACFPP7_11940</name>
</gene>
<dbReference type="CDD" id="cd13889">
    <property type="entry name" value="CuRO_3_BOD"/>
    <property type="match status" value="1"/>
</dbReference>
<dbReference type="Pfam" id="PF00394">
    <property type="entry name" value="Cu-oxidase"/>
    <property type="match status" value="1"/>
</dbReference>
<evidence type="ECO:0000259" key="5">
    <source>
        <dbReference type="Pfam" id="PF07731"/>
    </source>
</evidence>
<dbReference type="InterPro" id="IPR002355">
    <property type="entry name" value="Cu_oxidase_Cu_BS"/>
</dbReference>
<comment type="caution">
    <text evidence="6">The sequence shown here is derived from an EMBL/GenBank/DDBJ whole genome shotgun (WGS) entry which is preliminary data.</text>
</comment>
<sequence>MATNKQVEAATRLRRAILEAKLTRHELLQLGLLTAGGMLIAAKGLSARADGGGQLASPFTQPFVEEMPIPRVKEPIDRAQLTPTDRPPTIEPNNELGGHPQRFPNEPVEGRTRTHQRFNEFPPQRFYELHEREADWSFHRDLPLNKIWGFDGVFPGPLFLARYGKPILVRIHNDLPQDHRGFGMPSTSTHLHNGHTPSESDGFPGDFFPIFSTLPDGCGPSKATPNALWYDHHYPNIYAGYDQFPETGGDPRQALGTLWYHDHRMDFTAQNTYKGLAGMYLLFDALDSGDENDTGPGLRLPDGRQLAPLRLPAGDYRNPRQLYDVPVVLADKAFDQDGQLFFDMFNFGGILGDKFTVNGKIQPFFRVARRKYRLRVLNTGPSRFYQLFLTDSNGKELPFTVIANDGNLLPAPVTVTSVKLAVAERMDIIVDFDEVLKRSGGKMGDAFYLVNRLQQLDGRGPTDKLLNPGDRILKLIVDRAASDPSQVPETLRPLPPLPRFPDRLPQRTVVLNRDRGMWTINGQIFNVCQPAFTVQQGVPEVWTMKNGGGGWSHPNHIHFEEGRILSYNGRPPIPIESGRKDMVRLDPNAEVRFFIQFRDFTGRYVAHCHNVLHEDHAMMTRFDID</sequence>
<dbReference type="InterPro" id="IPR001117">
    <property type="entry name" value="Cu-oxidase_2nd"/>
</dbReference>
<name>A0ABW0QAM8_9BURK</name>
<evidence type="ECO:0000313" key="7">
    <source>
        <dbReference type="Proteomes" id="UP001596084"/>
    </source>
</evidence>
<dbReference type="PROSITE" id="PS00080">
    <property type="entry name" value="MULTICOPPER_OXIDASE2"/>
    <property type="match status" value="1"/>
</dbReference>
<protein>
    <submittedName>
        <fullName evidence="6">Multicopper oxidase family protein</fullName>
    </submittedName>
</protein>
<keyword evidence="7" id="KW-1185">Reference proteome</keyword>
<proteinExistence type="predicted"/>
<accession>A0ABW0QAM8</accession>
<feature type="region of interest" description="Disordered" evidence="3">
    <location>
        <begin position="79"/>
        <end position="113"/>
    </location>
</feature>
<evidence type="ECO:0000259" key="4">
    <source>
        <dbReference type="Pfam" id="PF00394"/>
    </source>
</evidence>
<evidence type="ECO:0000256" key="2">
    <source>
        <dbReference type="ARBA" id="ARBA00022723"/>
    </source>
</evidence>
<dbReference type="RefSeq" id="WP_068834252.1">
    <property type="nucleotide sequence ID" value="NZ_JBHSMX010000018.1"/>
</dbReference>
<feature type="domain" description="Plastocyanin-like" evidence="4">
    <location>
        <begin position="368"/>
        <end position="434"/>
    </location>
</feature>
<dbReference type="Pfam" id="PF07731">
    <property type="entry name" value="Cu-oxidase_2"/>
    <property type="match status" value="1"/>
</dbReference>
<comment type="subcellular location">
    <subcellularLocation>
        <location evidence="1">Periplasm</location>
    </subcellularLocation>
</comment>
<evidence type="ECO:0000256" key="1">
    <source>
        <dbReference type="ARBA" id="ARBA00004418"/>
    </source>
</evidence>
<feature type="domain" description="Plastocyanin-like" evidence="5">
    <location>
        <begin position="500"/>
        <end position="624"/>
    </location>
</feature>
<dbReference type="InterPro" id="IPR011706">
    <property type="entry name" value="Cu-oxidase_C"/>
</dbReference>
<organism evidence="6 7">
    <name type="scientific">Polaromonas jejuensis</name>
    <dbReference type="NCBI Taxonomy" id="457502"/>
    <lineage>
        <taxon>Bacteria</taxon>
        <taxon>Pseudomonadati</taxon>
        <taxon>Pseudomonadota</taxon>
        <taxon>Betaproteobacteria</taxon>
        <taxon>Burkholderiales</taxon>
        <taxon>Comamonadaceae</taxon>
        <taxon>Polaromonas</taxon>
    </lineage>
</organism>
<keyword evidence="2" id="KW-0479">Metal-binding</keyword>
<evidence type="ECO:0000313" key="6">
    <source>
        <dbReference type="EMBL" id="MFC5521621.1"/>
    </source>
</evidence>
<dbReference type="PANTHER" id="PTHR48267:SF1">
    <property type="entry name" value="BILIRUBIN OXIDASE"/>
    <property type="match status" value="1"/>
</dbReference>
<evidence type="ECO:0000256" key="3">
    <source>
        <dbReference type="SAM" id="MobiDB-lite"/>
    </source>
</evidence>